<dbReference type="Pfam" id="PF09612">
    <property type="entry name" value="HtrL_YibB"/>
    <property type="match status" value="1"/>
</dbReference>
<name>A0A4R3KC86_9FIRM</name>
<keyword evidence="2" id="KW-1185">Reference proteome</keyword>
<accession>A0A4R3KC86</accession>
<organism evidence="1 2">
    <name type="scientific">Pectinatus cerevisiiphilus</name>
    <dbReference type="NCBI Taxonomy" id="86956"/>
    <lineage>
        <taxon>Bacteria</taxon>
        <taxon>Bacillati</taxon>
        <taxon>Bacillota</taxon>
        <taxon>Negativicutes</taxon>
        <taxon>Selenomonadales</taxon>
        <taxon>Selenomonadaceae</taxon>
        <taxon>Pectinatus</taxon>
    </lineage>
</organism>
<dbReference type="RefSeq" id="WP_132547473.1">
    <property type="nucleotide sequence ID" value="NZ_SMAA01000003.1"/>
</dbReference>
<sequence length="307" mass="36899">MSEITIVTAFFDIGRTSWENSQRSNHEYMEAFKFWARIRNNVIIYTEKIFAEEIFNIRKSYGLEQRTKVITIDNVLNCDREIYDKMAAVMQSNIFRSFRKDPKSPESWNARYNYIMYLKSYFITDAINKKLTNDFVAWFDFGFNKNGTLDYPYKEEFDFLWKYDFENKMYLFVIEDIGIDKPIFDIVREMDVYITGNTVIGAKILWPQYHSLCRNSIISLADCGMADDDQTIALMAYRKKPQLFKLYKVNTWCGWLKELGGSHLTQKIFKEKKYKKYKRCALLYFKERNNTKAFFYYCKYLMGRFSK</sequence>
<gene>
    <name evidence="1" type="ORF">EDC37_1033</name>
</gene>
<protein>
    <submittedName>
        <fullName evidence="1">Protein YibB</fullName>
    </submittedName>
</protein>
<evidence type="ECO:0000313" key="2">
    <source>
        <dbReference type="Proteomes" id="UP000295188"/>
    </source>
</evidence>
<dbReference type="InterPro" id="IPR011735">
    <property type="entry name" value="WlaTC/HtrL_glycosyltransf"/>
</dbReference>
<dbReference type="AlphaFoldDB" id="A0A4R3KC86"/>
<evidence type="ECO:0000313" key="1">
    <source>
        <dbReference type="EMBL" id="TCS80834.1"/>
    </source>
</evidence>
<dbReference type="EMBL" id="SMAA01000003">
    <property type="protein sequence ID" value="TCS80834.1"/>
    <property type="molecule type" value="Genomic_DNA"/>
</dbReference>
<dbReference type="Proteomes" id="UP000295188">
    <property type="component" value="Unassembled WGS sequence"/>
</dbReference>
<dbReference type="OrthoDB" id="5678609at2"/>
<comment type="caution">
    <text evidence="1">The sequence shown here is derived from an EMBL/GenBank/DDBJ whole genome shotgun (WGS) entry which is preliminary data.</text>
</comment>
<proteinExistence type="predicted"/>
<reference evidence="1 2" key="1">
    <citation type="submission" date="2019-03" db="EMBL/GenBank/DDBJ databases">
        <title>Genomic Encyclopedia of Type Strains, Phase IV (KMG-IV): sequencing the most valuable type-strain genomes for metagenomic binning, comparative biology and taxonomic classification.</title>
        <authorList>
            <person name="Goeker M."/>
        </authorList>
    </citation>
    <scope>NUCLEOTIDE SEQUENCE [LARGE SCALE GENOMIC DNA]</scope>
    <source>
        <strain evidence="1 2">DSM 20467</strain>
    </source>
</reference>